<dbReference type="GO" id="GO:0004832">
    <property type="term" value="F:valine-tRNA ligase activity"/>
    <property type="evidence" value="ECO:0007669"/>
    <property type="project" value="UniProtKB-UniRule"/>
</dbReference>
<comment type="catalytic activity">
    <reaction evidence="9 11">
        <text>tRNA(Val) + L-valine + ATP = L-valyl-tRNA(Val) + AMP + diphosphate</text>
        <dbReference type="Rhea" id="RHEA:10704"/>
        <dbReference type="Rhea" id="RHEA-COMP:9672"/>
        <dbReference type="Rhea" id="RHEA-COMP:9708"/>
        <dbReference type="ChEBI" id="CHEBI:30616"/>
        <dbReference type="ChEBI" id="CHEBI:33019"/>
        <dbReference type="ChEBI" id="CHEBI:57762"/>
        <dbReference type="ChEBI" id="CHEBI:78442"/>
        <dbReference type="ChEBI" id="CHEBI:78537"/>
        <dbReference type="ChEBI" id="CHEBI:456215"/>
        <dbReference type="EC" id="6.1.1.9"/>
    </reaction>
</comment>
<dbReference type="FunFam" id="3.40.50.620:FF:000078">
    <property type="entry name" value="Valine--tRNA ligase, mitochondrial"/>
    <property type="match status" value="1"/>
</dbReference>
<dbReference type="FunFam" id="3.90.740.10:FF:000005">
    <property type="entry name" value="Valine--tRNA ligase, mitochondrial"/>
    <property type="match status" value="1"/>
</dbReference>
<evidence type="ECO:0000256" key="8">
    <source>
        <dbReference type="ARBA" id="ARBA00023146"/>
    </source>
</evidence>
<dbReference type="CDD" id="cd07962">
    <property type="entry name" value="Anticodon_Ia_Val"/>
    <property type="match status" value="1"/>
</dbReference>
<proteinExistence type="inferred from homology"/>
<dbReference type="InterPro" id="IPR010978">
    <property type="entry name" value="tRNA-bd_arm"/>
</dbReference>
<dbReference type="PANTHER" id="PTHR11946:SF93">
    <property type="entry name" value="VALINE--TRNA LIGASE, CHLOROPLASTIC_MITOCHONDRIAL 2"/>
    <property type="match status" value="1"/>
</dbReference>
<feature type="domain" description="Aminoacyl-tRNA synthetase class Ia" evidence="12">
    <location>
        <begin position="17"/>
        <end position="612"/>
    </location>
</feature>
<dbReference type="GO" id="GO:0002161">
    <property type="term" value="F:aminoacyl-tRNA deacylase activity"/>
    <property type="evidence" value="ECO:0007669"/>
    <property type="project" value="InterPro"/>
</dbReference>
<dbReference type="InterPro" id="IPR001412">
    <property type="entry name" value="aa-tRNA-synth_I_CS"/>
</dbReference>
<keyword evidence="7 11" id="KW-0175">Coiled coil</keyword>
<dbReference type="NCBIfam" id="TIGR00422">
    <property type="entry name" value="valS"/>
    <property type="match status" value="1"/>
</dbReference>
<feature type="short sequence motif" description="'KMSKS' region" evidence="11">
    <location>
        <begin position="535"/>
        <end position="539"/>
    </location>
</feature>
<evidence type="ECO:0000259" key="14">
    <source>
        <dbReference type="Pfam" id="PF10458"/>
    </source>
</evidence>
<dbReference type="PANTHER" id="PTHR11946">
    <property type="entry name" value="VALYL-TRNA SYNTHETASES"/>
    <property type="match status" value="1"/>
</dbReference>
<comment type="similarity">
    <text evidence="10 11">Belongs to the class-I aminoacyl-tRNA synthetase family. ValS type 1 subfamily.</text>
</comment>
<gene>
    <name evidence="11 15" type="primary">valS</name>
    <name evidence="15" type="ORF">GAK35_02114</name>
</gene>
<keyword evidence="3 11" id="KW-0436">Ligase</keyword>
<dbReference type="FunFam" id="1.10.287.380:FF:000001">
    <property type="entry name" value="Valine--tRNA ligase"/>
    <property type="match status" value="1"/>
</dbReference>
<dbReference type="HAMAP" id="MF_02004">
    <property type="entry name" value="Val_tRNA_synth_type1"/>
    <property type="match status" value="1"/>
</dbReference>
<dbReference type="Pfam" id="PF10458">
    <property type="entry name" value="Val_tRNA-synt_C"/>
    <property type="match status" value="1"/>
</dbReference>
<dbReference type="Pfam" id="PF08264">
    <property type="entry name" value="Anticodon_1"/>
    <property type="match status" value="1"/>
</dbReference>
<dbReference type="Gene3D" id="3.40.50.620">
    <property type="entry name" value="HUPs"/>
    <property type="match status" value="2"/>
</dbReference>
<dbReference type="InterPro" id="IPR037118">
    <property type="entry name" value="Val-tRNA_synth_C_sf"/>
</dbReference>
<evidence type="ECO:0000256" key="7">
    <source>
        <dbReference type="ARBA" id="ARBA00023054"/>
    </source>
</evidence>
<comment type="domain">
    <text evidence="11">The C-terminal coiled-coil domain is crucial for aminoacylation activity.</text>
</comment>
<dbReference type="Gene3D" id="1.10.287.380">
    <property type="entry name" value="Valyl-tRNA synthetase, C-terminal domain"/>
    <property type="match status" value="1"/>
</dbReference>
<dbReference type="CDD" id="cd00817">
    <property type="entry name" value="ValRS_core"/>
    <property type="match status" value="1"/>
</dbReference>
<feature type="binding site" evidence="11">
    <location>
        <position position="538"/>
    </location>
    <ligand>
        <name>ATP</name>
        <dbReference type="ChEBI" id="CHEBI:30616"/>
    </ligand>
</feature>
<feature type="short sequence motif" description="'HIGH' region" evidence="11">
    <location>
        <begin position="44"/>
        <end position="54"/>
    </location>
</feature>
<dbReference type="InterPro" id="IPR009008">
    <property type="entry name" value="Val/Leu/Ile-tRNA-synth_edit"/>
</dbReference>
<keyword evidence="4 11" id="KW-0547">Nucleotide-binding</keyword>
<comment type="subcellular location">
    <subcellularLocation>
        <location evidence="1 11">Cytoplasm</location>
    </subcellularLocation>
</comment>
<dbReference type="PRINTS" id="PR00986">
    <property type="entry name" value="TRNASYNTHVAL"/>
</dbReference>
<dbReference type="SUPFAM" id="SSF52374">
    <property type="entry name" value="Nucleotidylyl transferase"/>
    <property type="match status" value="1"/>
</dbReference>
<dbReference type="InterPro" id="IPR002303">
    <property type="entry name" value="Valyl-tRNA_ligase"/>
</dbReference>
<dbReference type="FunFam" id="3.40.50.620:FF:000020">
    <property type="entry name" value="Valine--tRNA ligase, mitochondrial"/>
    <property type="match status" value="1"/>
</dbReference>
<dbReference type="AlphaFoldDB" id="A0A7V8FWT7"/>
<evidence type="ECO:0000313" key="15">
    <source>
        <dbReference type="EMBL" id="KAF1043653.1"/>
    </source>
</evidence>
<feature type="domain" description="Valyl-tRNA synthetase tRNA-binding arm" evidence="14">
    <location>
        <begin position="871"/>
        <end position="936"/>
    </location>
</feature>
<dbReference type="Gene3D" id="1.10.730.10">
    <property type="entry name" value="Isoleucyl-tRNA Synthetase, Domain 1"/>
    <property type="match status" value="1"/>
</dbReference>
<dbReference type="InterPro" id="IPR009080">
    <property type="entry name" value="tRNAsynth_Ia_anticodon-bd"/>
</dbReference>
<dbReference type="SUPFAM" id="SSF50677">
    <property type="entry name" value="ValRS/IleRS/LeuRS editing domain"/>
    <property type="match status" value="1"/>
</dbReference>
<reference evidence="16" key="1">
    <citation type="journal article" date="2020" name="MBio">
        <title>Horizontal gene transfer to a defensive symbiont with a reduced genome amongst a multipartite beetle microbiome.</title>
        <authorList>
            <person name="Waterworth S.C."/>
            <person name="Florez L.V."/>
            <person name="Rees E.R."/>
            <person name="Hertweck C."/>
            <person name="Kaltenpoth M."/>
            <person name="Kwan J.C."/>
        </authorList>
    </citation>
    <scope>NUCLEOTIDE SEQUENCE [LARGE SCALE GENOMIC DNA]</scope>
</reference>
<keyword evidence="5 11" id="KW-0067">ATP-binding</keyword>
<evidence type="ECO:0000256" key="11">
    <source>
        <dbReference type="HAMAP-Rule" id="MF_02004"/>
    </source>
</evidence>
<evidence type="ECO:0000256" key="2">
    <source>
        <dbReference type="ARBA" id="ARBA00022490"/>
    </source>
</evidence>
<dbReference type="GO" id="GO:0005524">
    <property type="term" value="F:ATP binding"/>
    <property type="evidence" value="ECO:0007669"/>
    <property type="project" value="UniProtKB-UniRule"/>
</dbReference>
<keyword evidence="2 11" id="KW-0963">Cytoplasm</keyword>
<dbReference type="SUPFAM" id="SSF47323">
    <property type="entry name" value="Anticodon-binding domain of a subclass of class I aminoacyl-tRNA synthetases"/>
    <property type="match status" value="1"/>
</dbReference>
<comment type="caution">
    <text evidence="15">The sequence shown here is derived from an EMBL/GenBank/DDBJ whole genome shotgun (WGS) entry which is preliminary data.</text>
</comment>
<dbReference type="InterPro" id="IPR033705">
    <property type="entry name" value="Anticodon_Ia_Val"/>
</dbReference>
<evidence type="ECO:0000256" key="3">
    <source>
        <dbReference type="ARBA" id="ARBA00022598"/>
    </source>
</evidence>
<dbReference type="InterPro" id="IPR014729">
    <property type="entry name" value="Rossmann-like_a/b/a_fold"/>
</dbReference>
<evidence type="ECO:0000256" key="4">
    <source>
        <dbReference type="ARBA" id="ARBA00022741"/>
    </source>
</evidence>
<dbReference type="Gene3D" id="3.90.740.10">
    <property type="entry name" value="Valyl/Leucyl/Isoleucyl-tRNA synthetase, editing domain"/>
    <property type="match status" value="1"/>
</dbReference>
<evidence type="ECO:0000313" key="16">
    <source>
        <dbReference type="Proteomes" id="UP000462435"/>
    </source>
</evidence>
<protein>
    <recommendedName>
        <fullName evidence="11">Valine--tRNA ligase</fullName>
        <ecNumber evidence="11">6.1.1.9</ecNumber>
    </recommendedName>
    <alternativeName>
        <fullName evidence="11">Valyl-tRNA synthetase</fullName>
        <shortName evidence="11">ValRS</shortName>
    </alternativeName>
</protein>
<dbReference type="GO" id="GO:0005829">
    <property type="term" value="C:cytosol"/>
    <property type="evidence" value="ECO:0007669"/>
    <property type="project" value="TreeGrafter"/>
</dbReference>
<evidence type="ECO:0000256" key="1">
    <source>
        <dbReference type="ARBA" id="ARBA00004496"/>
    </source>
</evidence>
<evidence type="ECO:0000259" key="12">
    <source>
        <dbReference type="Pfam" id="PF00133"/>
    </source>
</evidence>
<comment type="domain">
    <text evidence="11">ValRS has two distinct active sites: one for aminoacylation and one for editing. The misactivated threonine is translocated from the active site to the editing site.</text>
</comment>
<dbReference type="Proteomes" id="UP000462435">
    <property type="component" value="Unassembled WGS sequence"/>
</dbReference>
<dbReference type="InterPro" id="IPR019499">
    <property type="entry name" value="Val-tRNA_synth_tRNA-bd"/>
</dbReference>
<dbReference type="GO" id="GO:0006438">
    <property type="term" value="P:valyl-tRNA aminoacylation"/>
    <property type="evidence" value="ECO:0007669"/>
    <property type="project" value="UniProtKB-UniRule"/>
</dbReference>
<dbReference type="EMBL" id="WNDX01000056">
    <property type="protein sequence ID" value="KAF1043653.1"/>
    <property type="molecule type" value="Genomic_DNA"/>
</dbReference>
<dbReference type="PROSITE" id="PS00178">
    <property type="entry name" value="AA_TRNA_LIGASE_I"/>
    <property type="match status" value="1"/>
</dbReference>
<dbReference type="EC" id="6.1.1.9" evidence="11"/>
<accession>A0A7V8FWT7</accession>
<dbReference type="InterPro" id="IPR002300">
    <property type="entry name" value="aa-tRNA-synth_Ia"/>
</dbReference>
<evidence type="ECO:0000256" key="9">
    <source>
        <dbReference type="ARBA" id="ARBA00047552"/>
    </source>
</evidence>
<feature type="domain" description="Methionyl/Valyl/Leucyl/Isoleucyl-tRNA synthetase anticodon-binding" evidence="13">
    <location>
        <begin position="663"/>
        <end position="816"/>
    </location>
</feature>
<name>A0A7V8FWT7_9BURK</name>
<sequence length="936" mass="105571">MELAKSFEPAEIEKFWREEWEKRGYFAATTDVEKPSFSIQLPPPNVTGTLHMGHAFNQTIMDGLTRYHRMRGYNTAWIPGTDHAGIATQIVVERQLDAQKVSRHDLGREKFVEKVWEWKEKSGSTITGQMRRMGASTDWAREYFTMDPKMSKAVTEVFVRLYEQGLIYRGKRLVNWDPVLGTAVSDLEVVSEEEDGSMWHIRYPLADGSGTITVATTRPETMLGDVAVAVDPTDERYAALVGKMLKLPLVGREIPIIKDEYVDKEFGTGCVKITPAHDFNDYQVGARHNLDKISVFTLDAKINENAPEKYRGLDRFEARKQIVADLDALGLLELVKPHKLMVPRGDRTGVVIEPMLTDQWFVAMSKPAPEGTFFPGKSIAETALEKVSSGEIKFVPENWTNTYNQWLNNIQDWCISRQLWWGHQIPAWYDEDGGIYVARTEEEARAQAGGRAVKRDEDVLDTWFSSALVPFSTLGWPEETPDYKLFLPSSVLVTGFDIIFFWVARMVMMTTHFTGKVPFDTVYVHGLVRDASGQKMSKSKGNTLDPIDLIDGIGVDELVAKRTMGLMNPKQAASIEKATRKEFADGIPAFGTDALRFTFASLATLGRNINFDLNRCEGYRNFCNKLWNATRFVLMNTEGQDCGFDGHEKGVCDKSYLQFSQADRWIVSLLQRTEAEVEKGFADYRFDNIATAIYKFVWDEYCDWYLEMAKAQIQSGNEAQQRATRRTLLRVLEVILRLAHPVLPFITEQLWQTVAPMTDKKLDPAGDSIMRQPYPQPDLEKIDAEAEAWVAQFKAYTDACRNLRGEMQLAPSLRVPLIVEAGDGAAIESFLPYLQGLVRLSEAQVVAKLPESPAPVAIVGQVKLMLEVEIDVAAERERLGKEVTRLTGEIAKANGKLSNESFVARAPEAVVAQEKERVANFSATLEKVKEQLAKLK</sequence>
<dbReference type="InterPro" id="IPR013155">
    <property type="entry name" value="M/V/L/I-tRNA-synth_anticd-bd"/>
</dbReference>
<keyword evidence="6 11" id="KW-0648">Protein biosynthesis</keyword>
<organism evidence="15 16">
    <name type="scientific">Herbaspirillum frisingense</name>
    <dbReference type="NCBI Taxonomy" id="92645"/>
    <lineage>
        <taxon>Bacteria</taxon>
        <taxon>Pseudomonadati</taxon>
        <taxon>Pseudomonadota</taxon>
        <taxon>Betaproteobacteria</taxon>
        <taxon>Burkholderiales</taxon>
        <taxon>Oxalobacteraceae</taxon>
        <taxon>Herbaspirillum</taxon>
    </lineage>
</organism>
<dbReference type="NCBIfam" id="NF004349">
    <property type="entry name" value="PRK05729.1"/>
    <property type="match status" value="1"/>
</dbReference>
<dbReference type="FunFam" id="1.10.730.10:FF:000009">
    <property type="entry name" value="Valine--tRNA ligase, mitochondrial"/>
    <property type="match status" value="1"/>
</dbReference>
<evidence type="ECO:0000256" key="5">
    <source>
        <dbReference type="ARBA" id="ARBA00022840"/>
    </source>
</evidence>
<comment type="subunit">
    <text evidence="11">Monomer.</text>
</comment>
<dbReference type="Pfam" id="PF00133">
    <property type="entry name" value="tRNA-synt_1"/>
    <property type="match status" value="1"/>
</dbReference>
<dbReference type="SUPFAM" id="SSF46589">
    <property type="entry name" value="tRNA-binding arm"/>
    <property type="match status" value="1"/>
</dbReference>
<evidence type="ECO:0000259" key="13">
    <source>
        <dbReference type="Pfam" id="PF08264"/>
    </source>
</evidence>
<evidence type="ECO:0000256" key="6">
    <source>
        <dbReference type="ARBA" id="ARBA00022917"/>
    </source>
</evidence>
<keyword evidence="8 11" id="KW-0030">Aminoacyl-tRNA synthetase</keyword>
<evidence type="ECO:0000256" key="10">
    <source>
        <dbReference type="ARBA" id="ARBA00060830"/>
    </source>
</evidence>
<comment type="function">
    <text evidence="11">Catalyzes the attachment of valine to tRNA(Val). As ValRS can inadvertently accommodate and process structurally similar amino acids such as threonine, to avoid such errors, it has a 'posttransfer' editing activity that hydrolyzes mischarged Thr-tRNA(Val) in a tRNA-dependent manner.</text>
</comment>